<dbReference type="PANTHER" id="PTHR30098">
    <property type="entry name" value="LEUCYL/PHENYLALANYL-TRNA--PROTEIN TRANSFERASE"/>
    <property type="match status" value="1"/>
</dbReference>
<evidence type="ECO:0000256" key="4">
    <source>
        <dbReference type="HAMAP-Rule" id="MF_00688"/>
    </source>
</evidence>
<dbReference type="GO" id="GO:0030163">
    <property type="term" value="P:protein catabolic process"/>
    <property type="evidence" value="ECO:0007669"/>
    <property type="project" value="UniProtKB-UniRule"/>
</dbReference>
<protein>
    <recommendedName>
        <fullName evidence="4">Leucyl/phenylalanyl-tRNA--protein transferase</fullName>
        <ecNumber evidence="4">2.3.2.6</ecNumber>
    </recommendedName>
    <alternativeName>
        <fullName evidence="4">L/F-transferase</fullName>
    </alternativeName>
    <alternativeName>
        <fullName evidence="4">Leucyltransferase</fullName>
    </alternativeName>
    <alternativeName>
        <fullName evidence="4">Phenyalanyltransferase</fullName>
    </alternativeName>
</protein>
<keyword evidence="6" id="KW-1185">Reference proteome</keyword>
<reference evidence="5" key="1">
    <citation type="submission" date="2020-01" db="EMBL/GenBank/DDBJ databases">
        <authorList>
            <person name="Chen W.-M."/>
        </authorList>
    </citation>
    <scope>NUCLEOTIDE SEQUENCE</scope>
    <source>
        <strain evidence="5">CYK-10</strain>
    </source>
</reference>
<dbReference type="GO" id="GO:0005737">
    <property type="term" value="C:cytoplasm"/>
    <property type="evidence" value="ECO:0007669"/>
    <property type="project" value="UniProtKB-SubCell"/>
</dbReference>
<comment type="catalytic activity">
    <reaction evidence="4">
        <text>N-terminal L-arginyl-[protein] + L-leucyl-tRNA(Leu) = N-terminal L-leucyl-L-arginyl-[protein] + tRNA(Leu) + H(+)</text>
        <dbReference type="Rhea" id="RHEA:50416"/>
        <dbReference type="Rhea" id="RHEA-COMP:9613"/>
        <dbReference type="Rhea" id="RHEA-COMP:9622"/>
        <dbReference type="Rhea" id="RHEA-COMP:12672"/>
        <dbReference type="Rhea" id="RHEA-COMP:12673"/>
        <dbReference type="ChEBI" id="CHEBI:15378"/>
        <dbReference type="ChEBI" id="CHEBI:64719"/>
        <dbReference type="ChEBI" id="CHEBI:78442"/>
        <dbReference type="ChEBI" id="CHEBI:78494"/>
        <dbReference type="ChEBI" id="CHEBI:133044"/>
        <dbReference type="EC" id="2.3.2.6"/>
    </reaction>
</comment>
<name>A0AAE4Y5D2_9RHOB</name>
<evidence type="ECO:0000256" key="3">
    <source>
        <dbReference type="ARBA" id="ARBA00023315"/>
    </source>
</evidence>
<organism evidence="5 6">
    <name type="scientific">Stagnihabitans tardus</name>
    <dbReference type="NCBI Taxonomy" id="2699202"/>
    <lineage>
        <taxon>Bacteria</taxon>
        <taxon>Pseudomonadati</taxon>
        <taxon>Pseudomonadota</taxon>
        <taxon>Alphaproteobacteria</taxon>
        <taxon>Rhodobacterales</taxon>
        <taxon>Paracoccaceae</taxon>
        <taxon>Stagnihabitans</taxon>
    </lineage>
</organism>
<keyword evidence="2 4" id="KW-0808">Transferase</keyword>
<keyword evidence="1 4" id="KW-0963">Cytoplasm</keyword>
<proteinExistence type="inferred from homology"/>
<dbReference type="Proteomes" id="UP001193501">
    <property type="component" value="Unassembled WGS sequence"/>
</dbReference>
<comment type="subcellular location">
    <subcellularLocation>
        <location evidence="4">Cytoplasm</location>
    </subcellularLocation>
</comment>
<dbReference type="AlphaFoldDB" id="A0AAE4Y5D2"/>
<dbReference type="EMBL" id="JAABNR010000001">
    <property type="protein sequence ID" value="NBZ86008.1"/>
    <property type="molecule type" value="Genomic_DNA"/>
</dbReference>
<evidence type="ECO:0000256" key="2">
    <source>
        <dbReference type="ARBA" id="ARBA00022679"/>
    </source>
</evidence>
<dbReference type="HAMAP" id="MF_00688">
    <property type="entry name" value="Leu_Phe_trans"/>
    <property type="match status" value="1"/>
</dbReference>
<keyword evidence="3 4" id="KW-0012">Acyltransferase</keyword>
<comment type="similarity">
    <text evidence="4">Belongs to the L/F-transferase family.</text>
</comment>
<dbReference type="InterPro" id="IPR016181">
    <property type="entry name" value="Acyl_CoA_acyltransferase"/>
</dbReference>
<evidence type="ECO:0000313" key="6">
    <source>
        <dbReference type="Proteomes" id="UP001193501"/>
    </source>
</evidence>
<dbReference type="Gene3D" id="3.40.630.70">
    <property type="entry name" value="Leucyl/phenylalanyl-tRNA-protein transferase, C-terminal domain"/>
    <property type="match status" value="1"/>
</dbReference>
<dbReference type="RefSeq" id="WP_168772820.1">
    <property type="nucleotide sequence ID" value="NZ_JAABNR010000001.1"/>
</dbReference>
<comment type="caution">
    <text evidence="5">The sequence shown here is derived from an EMBL/GenBank/DDBJ whole genome shotgun (WGS) entry which is preliminary data.</text>
</comment>
<evidence type="ECO:0000256" key="1">
    <source>
        <dbReference type="ARBA" id="ARBA00022490"/>
    </source>
</evidence>
<comment type="function">
    <text evidence="4">Functions in the N-end rule pathway of protein degradation where it conjugates Leu, Phe and, less efficiently, Met from aminoacyl-tRNAs to the N-termini of proteins containing an N-terminal arginine or lysine.</text>
</comment>
<dbReference type="FunFam" id="3.40.630.70:FF:000001">
    <property type="entry name" value="Leucyl/phenylalanyl-tRNA--protein transferase"/>
    <property type="match status" value="1"/>
</dbReference>
<gene>
    <name evidence="4" type="primary">aat</name>
    <name evidence="5" type="ORF">GV832_00295</name>
</gene>
<dbReference type="EC" id="2.3.2.6" evidence="4"/>
<dbReference type="SUPFAM" id="SSF55729">
    <property type="entry name" value="Acyl-CoA N-acyltransferases (Nat)"/>
    <property type="match status" value="1"/>
</dbReference>
<dbReference type="NCBIfam" id="TIGR00667">
    <property type="entry name" value="aat"/>
    <property type="match status" value="1"/>
</dbReference>
<evidence type="ECO:0000313" key="5">
    <source>
        <dbReference type="EMBL" id="NBZ86008.1"/>
    </source>
</evidence>
<dbReference type="InterPro" id="IPR042203">
    <property type="entry name" value="Leu/Phe-tRNA_Trfase_C"/>
</dbReference>
<dbReference type="GO" id="GO:0008914">
    <property type="term" value="F:leucyl-tRNA--protein transferase activity"/>
    <property type="evidence" value="ECO:0007669"/>
    <property type="project" value="UniProtKB-UniRule"/>
</dbReference>
<dbReference type="Pfam" id="PF03588">
    <property type="entry name" value="Leu_Phe_trans"/>
    <property type="match status" value="1"/>
</dbReference>
<sequence>MLALSPEILLRAYAMGIFPMAESREAMEVRWVTAERRGILPIDGFHISRSLMRHMKRLRPRVTVNTAFDAVVRACADRPETWINPAIFAAYRGLHQMGHAHSLEVWEGETLAGGVYGVALGGAFFGESMFSAQVNGSKMALAFLMHRLRAGGFRLFDTQFLTDHLASLGAVEVPRRVYETRLSEALPLPASFHPMGYPADPQPEILQPPSASG</sequence>
<accession>A0AAE4Y5D2</accession>
<comment type="catalytic activity">
    <reaction evidence="4">
        <text>L-phenylalanyl-tRNA(Phe) + an N-terminal L-alpha-aminoacyl-[protein] = an N-terminal L-phenylalanyl-L-alpha-aminoacyl-[protein] + tRNA(Phe)</text>
        <dbReference type="Rhea" id="RHEA:43632"/>
        <dbReference type="Rhea" id="RHEA-COMP:9668"/>
        <dbReference type="Rhea" id="RHEA-COMP:9699"/>
        <dbReference type="Rhea" id="RHEA-COMP:10636"/>
        <dbReference type="Rhea" id="RHEA-COMP:10637"/>
        <dbReference type="ChEBI" id="CHEBI:78442"/>
        <dbReference type="ChEBI" id="CHEBI:78531"/>
        <dbReference type="ChEBI" id="CHEBI:78597"/>
        <dbReference type="ChEBI" id="CHEBI:83561"/>
        <dbReference type="EC" id="2.3.2.6"/>
    </reaction>
</comment>
<dbReference type="InterPro" id="IPR004616">
    <property type="entry name" value="Leu/Phe-tRNA_Trfase"/>
</dbReference>
<comment type="catalytic activity">
    <reaction evidence="4">
        <text>N-terminal L-lysyl-[protein] + L-leucyl-tRNA(Leu) = N-terminal L-leucyl-L-lysyl-[protein] + tRNA(Leu) + H(+)</text>
        <dbReference type="Rhea" id="RHEA:12340"/>
        <dbReference type="Rhea" id="RHEA-COMP:9613"/>
        <dbReference type="Rhea" id="RHEA-COMP:9622"/>
        <dbReference type="Rhea" id="RHEA-COMP:12670"/>
        <dbReference type="Rhea" id="RHEA-COMP:12671"/>
        <dbReference type="ChEBI" id="CHEBI:15378"/>
        <dbReference type="ChEBI" id="CHEBI:65249"/>
        <dbReference type="ChEBI" id="CHEBI:78442"/>
        <dbReference type="ChEBI" id="CHEBI:78494"/>
        <dbReference type="ChEBI" id="CHEBI:133043"/>
        <dbReference type="EC" id="2.3.2.6"/>
    </reaction>
</comment>
<dbReference type="PANTHER" id="PTHR30098:SF2">
    <property type="entry name" value="LEUCYL_PHENYLALANYL-TRNA--PROTEIN TRANSFERASE"/>
    <property type="match status" value="1"/>
</dbReference>